<dbReference type="Gene3D" id="3.30.450.20">
    <property type="entry name" value="PAS domain"/>
    <property type="match status" value="1"/>
</dbReference>
<evidence type="ECO:0000256" key="4">
    <source>
        <dbReference type="ARBA" id="ARBA00022679"/>
    </source>
</evidence>
<dbReference type="PRINTS" id="PR00344">
    <property type="entry name" value="BCTRLSENSOR"/>
</dbReference>
<evidence type="ECO:0000256" key="1">
    <source>
        <dbReference type="ARBA" id="ARBA00000085"/>
    </source>
</evidence>
<dbReference type="InterPro" id="IPR036890">
    <property type="entry name" value="HATPase_C_sf"/>
</dbReference>
<evidence type="ECO:0000256" key="5">
    <source>
        <dbReference type="ARBA" id="ARBA00022777"/>
    </source>
</evidence>
<dbReference type="OrthoDB" id="9813151at2"/>
<dbReference type="SMART" id="SM00387">
    <property type="entry name" value="HATPase_c"/>
    <property type="match status" value="1"/>
</dbReference>
<dbReference type="Pfam" id="PF02518">
    <property type="entry name" value="HATPase_c"/>
    <property type="match status" value="1"/>
</dbReference>
<dbReference type="GO" id="GO:0016036">
    <property type="term" value="P:cellular response to phosphate starvation"/>
    <property type="evidence" value="ECO:0007669"/>
    <property type="project" value="TreeGrafter"/>
</dbReference>
<dbReference type="Gene3D" id="3.30.565.10">
    <property type="entry name" value="Histidine kinase-like ATPase, C-terminal domain"/>
    <property type="match status" value="1"/>
</dbReference>
<keyword evidence="5 9" id="KW-0418">Kinase</keyword>
<comment type="caution">
    <text evidence="9">The sequence shown here is derived from an EMBL/GenBank/DDBJ whole genome shotgun (WGS) entry which is preliminary data.</text>
</comment>
<evidence type="ECO:0000313" key="9">
    <source>
        <dbReference type="EMBL" id="RBP45771.1"/>
    </source>
</evidence>
<dbReference type="FunFam" id="3.30.565.10:FF:000006">
    <property type="entry name" value="Sensor histidine kinase WalK"/>
    <property type="match status" value="1"/>
</dbReference>
<dbReference type="InterPro" id="IPR050351">
    <property type="entry name" value="BphY/WalK/GraS-like"/>
</dbReference>
<evidence type="ECO:0000256" key="3">
    <source>
        <dbReference type="ARBA" id="ARBA00022553"/>
    </source>
</evidence>
<keyword evidence="6" id="KW-0902">Two-component regulatory system</keyword>
<protein>
    <recommendedName>
        <fullName evidence="2">histidine kinase</fullName>
        <ecNumber evidence="2">2.7.13.3</ecNumber>
    </recommendedName>
</protein>
<gene>
    <name evidence="9" type="ORF">DES53_102153</name>
</gene>
<dbReference type="SUPFAM" id="SSF55874">
    <property type="entry name" value="ATPase domain of HSP90 chaperone/DNA topoisomerase II/histidine kinase"/>
    <property type="match status" value="1"/>
</dbReference>
<dbReference type="GO" id="GO:0005886">
    <property type="term" value="C:plasma membrane"/>
    <property type="evidence" value="ECO:0007669"/>
    <property type="project" value="TreeGrafter"/>
</dbReference>
<dbReference type="PANTHER" id="PTHR45453:SF1">
    <property type="entry name" value="PHOSPHATE REGULON SENSOR PROTEIN PHOR"/>
    <property type="match status" value="1"/>
</dbReference>
<comment type="catalytic activity">
    <reaction evidence="1">
        <text>ATP + protein L-histidine = ADP + protein N-phospho-L-histidine.</text>
        <dbReference type="EC" id="2.7.13.3"/>
    </reaction>
</comment>
<dbReference type="InterPro" id="IPR005467">
    <property type="entry name" value="His_kinase_dom"/>
</dbReference>
<evidence type="ECO:0000256" key="7">
    <source>
        <dbReference type="ARBA" id="ARBA00023136"/>
    </source>
</evidence>
<dbReference type="RefSeq" id="WP_113957342.1">
    <property type="nucleotide sequence ID" value="NZ_QNRR01000002.1"/>
</dbReference>
<keyword evidence="10" id="KW-1185">Reference proteome</keyword>
<feature type="domain" description="Histidine kinase" evidence="8">
    <location>
        <begin position="181"/>
        <end position="402"/>
    </location>
</feature>
<dbReference type="EMBL" id="QNRR01000002">
    <property type="protein sequence ID" value="RBP45771.1"/>
    <property type="molecule type" value="Genomic_DNA"/>
</dbReference>
<dbReference type="InterPro" id="IPR003594">
    <property type="entry name" value="HATPase_dom"/>
</dbReference>
<evidence type="ECO:0000259" key="8">
    <source>
        <dbReference type="PROSITE" id="PS50109"/>
    </source>
</evidence>
<dbReference type="PROSITE" id="PS50109">
    <property type="entry name" value="HIS_KIN"/>
    <property type="match status" value="1"/>
</dbReference>
<dbReference type="InterPro" id="IPR003661">
    <property type="entry name" value="HisK_dim/P_dom"/>
</dbReference>
<dbReference type="SMART" id="SM00388">
    <property type="entry name" value="HisKA"/>
    <property type="match status" value="1"/>
</dbReference>
<accession>A0A366HQ49</accession>
<dbReference type="FunFam" id="1.10.287.130:FF:000001">
    <property type="entry name" value="Two-component sensor histidine kinase"/>
    <property type="match status" value="1"/>
</dbReference>
<dbReference type="Gene3D" id="1.10.287.130">
    <property type="match status" value="1"/>
</dbReference>
<dbReference type="GO" id="GO:0000155">
    <property type="term" value="F:phosphorelay sensor kinase activity"/>
    <property type="evidence" value="ECO:0007669"/>
    <property type="project" value="InterPro"/>
</dbReference>
<dbReference type="PANTHER" id="PTHR45453">
    <property type="entry name" value="PHOSPHATE REGULON SENSOR PROTEIN PHOR"/>
    <property type="match status" value="1"/>
</dbReference>
<dbReference type="CDD" id="cd00075">
    <property type="entry name" value="HATPase"/>
    <property type="match status" value="1"/>
</dbReference>
<dbReference type="Pfam" id="PF00512">
    <property type="entry name" value="HisKA"/>
    <property type="match status" value="1"/>
</dbReference>
<evidence type="ECO:0000313" key="10">
    <source>
        <dbReference type="Proteomes" id="UP000253426"/>
    </source>
</evidence>
<reference evidence="9 10" key="1">
    <citation type="submission" date="2018-06" db="EMBL/GenBank/DDBJ databases">
        <title>Genomic Encyclopedia of Type Strains, Phase IV (KMG-IV): sequencing the most valuable type-strain genomes for metagenomic binning, comparative biology and taxonomic classification.</title>
        <authorList>
            <person name="Goeker M."/>
        </authorList>
    </citation>
    <scope>NUCLEOTIDE SEQUENCE [LARGE SCALE GENOMIC DNA]</scope>
    <source>
        <strain evidence="9 10">DSM 25532</strain>
    </source>
</reference>
<dbReference type="InterPro" id="IPR004358">
    <property type="entry name" value="Sig_transdc_His_kin-like_C"/>
</dbReference>
<organism evidence="9 10">
    <name type="scientific">Roseimicrobium gellanilyticum</name>
    <dbReference type="NCBI Taxonomy" id="748857"/>
    <lineage>
        <taxon>Bacteria</taxon>
        <taxon>Pseudomonadati</taxon>
        <taxon>Verrucomicrobiota</taxon>
        <taxon>Verrucomicrobiia</taxon>
        <taxon>Verrucomicrobiales</taxon>
        <taxon>Verrucomicrobiaceae</taxon>
        <taxon>Roseimicrobium</taxon>
    </lineage>
</organism>
<sequence>MELFITVTLLFAVVFAVLWWRALLGNWKMKREHAAQDMEELSYHERTRQRAEMLHRLVEGIEDGLFIISSRLTVLFVNRGAMKFFPPISTPVGRTLLECVRDHRIVEMVDGSVQSGQRQKQEFLVSSRGEGSGVEDRIFSVEAVPLNGDAPGGMEGGVLVILRDETEKHTLERIRKDFVANASHELRTPLSIINGYLENLVEGDISEPDETKRAFGIMRKHGDRLAQIVEDLLVISRMESGEPEAVRVEEFDFKACAQDVIHRLTPVITTKEAKVEVVLVDNCSPYIHGDRYYWDQILFNLVSNALKENLARGLQVTILLKQEGDISEIQVRDNGVGIPHADLPFVFKRFYRVARHHSKDIKGTGLGLSIVKRAVEAHHGTITVHSRPGIETLFTIRVPRAARG</sequence>
<proteinExistence type="predicted"/>
<evidence type="ECO:0000256" key="6">
    <source>
        <dbReference type="ARBA" id="ARBA00023012"/>
    </source>
</evidence>
<dbReference type="EC" id="2.7.13.3" evidence="2"/>
<dbReference type="GO" id="GO:0004721">
    <property type="term" value="F:phosphoprotein phosphatase activity"/>
    <property type="evidence" value="ECO:0007669"/>
    <property type="project" value="TreeGrafter"/>
</dbReference>
<dbReference type="InterPro" id="IPR036097">
    <property type="entry name" value="HisK_dim/P_sf"/>
</dbReference>
<keyword evidence="7" id="KW-0472">Membrane</keyword>
<keyword evidence="3" id="KW-0597">Phosphoprotein</keyword>
<evidence type="ECO:0000256" key="2">
    <source>
        <dbReference type="ARBA" id="ARBA00012438"/>
    </source>
</evidence>
<dbReference type="Proteomes" id="UP000253426">
    <property type="component" value="Unassembled WGS sequence"/>
</dbReference>
<keyword evidence="4" id="KW-0808">Transferase</keyword>
<dbReference type="AlphaFoldDB" id="A0A366HQ49"/>
<name>A0A366HQ49_9BACT</name>
<dbReference type="CDD" id="cd00082">
    <property type="entry name" value="HisKA"/>
    <property type="match status" value="1"/>
</dbReference>
<dbReference type="SUPFAM" id="SSF47384">
    <property type="entry name" value="Homodimeric domain of signal transducing histidine kinase"/>
    <property type="match status" value="1"/>
</dbReference>